<comment type="caution">
    <text evidence="2">The sequence shown here is derived from an EMBL/GenBank/DDBJ whole genome shotgun (WGS) entry which is preliminary data.</text>
</comment>
<protein>
    <submittedName>
        <fullName evidence="2">Uncharacterized protein</fullName>
    </submittedName>
</protein>
<reference evidence="2" key="1">
    <citation type="journal article" date="2023" name="bioRxiv">
        <title>Scaffold-level genome assemblies of two parasitoid biocontrol wasps reveal the parthenogenesis mechanism and an associated novel virus.</title>
        <authorList>
            <person name="Inwood S."/>
            <person name="Skelly J."/>
            <person name="Guhlin J."/>
            <person name="Harrop T."/>
            <person name="Goldson S."/>
            <person name="Dearden P."/>
        </authorList>
    </citation>
    <scope>NUCLEOTIDE SEQUENCE</scope>
    <source>
        <strain evidence="2">Irish</strain>
        <tissue evidence="2">Whole body</tissue>
    </source>
</reference>
<feature type="region of interest" description="Disordered" evidence="1">
    <location>
        <begin position="30"/>
        <end position="74"/>
    </location>
</feature>
<gene>
    <name evidence="2" type="ORF">PV328_000481</name>
</gene>
<reference evidence="2" key="2">
    <citation type="submission" date="2023-03" db="EMBL/GenBank/DDBJ databases">
        <authorList>
            <person name="Inwood S.N."/>
            <person name="Skelly J.G."/>
            <person name="Guhlin J."/>
            <person name="Harrop T.W.R."/>
            <person name="Goldson S.G."/>
            <person name="Dearden P.K."/>
        </authorList>
    </citation>
    <scope>NUCLEOTIDE SEQUENCE</scope>
    <source>
        <strain evidence="2">Irish</strain>
        <tissue evidence="2">Whole body</tissue>
    </source>
</reference>
<dbReference type="Proteomes" id="UP001168990">
    <property type="component" value="Unassembled WGS sequence"/>
</dbReference>
<dbReference type="AlphaFoldDB" id="A0AA39KWP5"/>
<evidence type="ECO:0000256" key="1">
    <source>
        <dbReference type="SAM" id="MobiDB-lite"/>
    </source>
</evidence>
<keyword evidence="3" id="KW-1185">Reference proteome</keyword>
<evidence type="ECO:0000313" key="2">
    <source>
        <dbReference type="EMBL" id="KAK0176336.1"/>
    </source>
</evidence>
<organism evidence="2 3">
    <name type="scientific">Microctonus aethiopoides</name>
    <dbReference type="NCBI Taxonomy" id="144406"/>
    <lineage>
        <taxon>Eukaryota</taxon>
        <taxon>Metazoa</taxon>
        <taxon>Ecdysozoa</taxon>
        <taxon>Arthropoda</taxon>
        <taxon>Hexapoda</taxon>
        <taxon>Insecta</taxon>
        <taxon>Pterygota</taxon>
        <taxon>Neoptera</taxon>
        <taxon>Endopterygota</taxon>
        <taxon>Hymenoptera</taxon>
        <taxon>Apocrita</taxon>
        <taxon>Ichneumonoidea</taxon>
        <taxon>Braconidae</taxon>
        <taxon>Euphorinae</taxon>
        <taxon>Microctonus</taxon>
    </lineage>
</organism>
<proteinExistence type="predicted"/>
<dbReference type="EMBL" id="JAQQBS010000001">
    <property type="protein sequence ID" value="KAK0176336.1"/>
    <property type="molecule type" value="Genomic_DNA"/>
</dbReference>
<accession>A0AA39KWP5</accession>
<evidence type="ECO:0000313" key="3">
    <source>
        <dbReference type="Proteomes" id="UP001168990"/>
    </source>
</evidence>
<sequence length="118" mass="13475">MKGFLKYLKIFKNIVSAVEKISRRIKKLKDITNSSDSDKNQVDTASSSDEKVTGRNSNSDSDSVERRRSDGMDIPMKNIVPFNYAINPTYKFDIGRRRLLSNIGYAGNQIPCYNYNQI</sequence>
<name>A0AA39KWP5_9HYME</name>